<dbReference type="InterPro" id="IPR001173">
    <property type="entry name" value="Glyco_trans_2-like"/>
</dbReference>
<dbReference type="OrthoDB" id="3183633at2"/>
<evidence type="ECO:0000256" key="6">
    <source>
        <dbReference type="ARBA" id="ARBA00023136"/>
    </source>
</evidence>
<keyword evidence="4" id="KW-0808">Transferase</keyword>
<sequence>MAPRLTVVVPLYNVEEYLGACLESLAGQTMADLEVVMVDDGSTDGSADVALEFSRRDPRFRLIRQKNGGLGAARNAGAGQAHPDAGFLTFVDSDDVVPPGAFARMLGELDASGSDFATGNVLRLRANGLLEQSPMFRRPMERSRRATHVTRDWILLGDRIACNKVFRRSFWDQHAFAFPTGVLYEDIAVVLPAHFLARSVDVVEEPVYHWRDRDGSITTRRAVARGIRDRVTAVSTVSRFLADRDMPEAKRRYDEHALSGDLWLFMEALPEGDEDFHEAFLTHANAFADTVGPEVLDGLPLHLRVKWQLIRERRTAELLALLAHESTDRDTFHVRGWLRPRAAYPCVVAPLPGKVTALSAQDLPVHAHLTEAVWRDGQLHLKGYAYVRNAPGGPVATGWLRSGRRLVPLRLRRGTTDDAAAGSGRSLHGYERSGFETVVDPRRIVTGATARGTRTLWKLEAVVLAAGRPRRGPMRLLGNPAAPAVRYVDERTRVVPLLSGNKLELRAERVEAVLAGHGPTDAGDGIRIAVRLLGGETPTALRIQEWRTKEVREFPLAADEGSDGRTVVAEVPLMTFRGSDGDWGVQLTGGTRGLPVAARPETDAARYPLPGGREVYAAANPSGDLVLTDRVVRPVVTGMSWDDDTGLVLEGTFPAARYHTDELVLRHSGHQEEHSFAVERTGGGFRAALSPGAVDGPGGALPLAEGRWYPFLRKVGETDPERYLPLRVVHQLHAGLPRWRETGGRRFTLERRFHDRLSLRSGSALPPAERGAYGQRLLRERWAGAHGEELRDAVLYSSFDGRQYSDSPRAVHEELARRGTGVEHLWVVRDQQAAVPAGVRAVALHSAEWHEALARSRWIVTNTQLPEWFERAEGQYVVQTWHGTPLKRIGRDLAGTAFADTAYMESMPRRAAQWSVLVSPNSFSTPVLRRAFGHTGEVLECGYPRNDLLYAPDRAKTADAVRRSLAVPDGRRVVLYAPTWREDRPKHGGRYGLDLQLDLEQARKALGEDHVLLVRRHYLVGGSVPENDFVRDVSRHPDVTELMLISDVLVTDYSSLMFDFAQTGRPMLFHTYDLEHYRDTLRGFCFDFETRAPGPLITDSAAVVEALRDPDAATAGHREAYARFREAFCDFDDGTAAARVVDLMLKGAQG</sequence>
<evidence type="ECO:0000259" key="7">
    <source>
        <dbReference type="Pfam" id="PF00535"/>
    </source>
</evidence>
<dbReference type="GO" id="GO:0005886">
    <property type="term" value="C:plasma membrane"/>
    <property type="evidence" value="ECO:0007669"/>
    <property type="project" value="UniProtKB-SubCell"/>
</dbReference>
<evidence type="ECO:0000256" key="2">
    <source>
        <dbReference type="ARBA" id="ARBA00010488"/>
    </source>
</evidence>
<dbReference type="KEGG" id="sfa:Sfla_3914"/>
<keyword evidence="6" id="KW-0472">Membrane</keyword>
<dbReference type="GO" id="GO:0047355">
    <property type="term" value="F:CDP-glycerol glycerophosphotransferase activity"/>
    <property type="evidence" value="ECO:0007669"/>
    <property type="project" value="InterPro"/>
</dbReference>
<dbReference type="PANTHER" id="PTHR37316:SF3">
    <property type="entry name" value="TEICHOIC ACID GLYCEROL-PHOSPHATE TRANSFERASE"/>
    <property type="match status" value="1"/>
</dbReference>
<dbReference type="Gene3D" id="3.90.550.10">
    <property type="entry name" value="Spore Coat Polysaccharide Biosynthesis Protein SpsA, Chain A"/>
    <property type="match status" value="1"/>
</dbReference>
<name>A0A8D3WMT9_STRFA</name>
<evidence type="ECO:0000256" key="3">
    <source>
        <dbReference type="ARBA" id="ARBA00022475"/>
    </source>
</evidence>
<dbReference type="CDD" id="cd00761">
    <property type="entry name" value="Glyco_tranf_GTA_type"/>
    <property type="match status" value="1"/>
</dbReference>
<keyword evidence="5" id="KW-0777">Teichoic acid biosynthesis</keyword>
<feature type="domain" description="Glycosyltransferase 2-like" evidence="7">
    <location>
        <begin position="6"/>
        <end position="170"/>
    </location>
</feature>
<dbReference type="InterPro" id="IPR051612">
    <property type="entry name" value="Teichoic_Acid_Biosynth"/>
</dbReference>
<dbReference type="EMBL" id="CP002475">
    <property type="protein sequence ID" value="ADW05330.1"/>
    <property type="molecule type" value="Genomic_DNA"/>
</dbReference>
<dbReference type="SUPFAM" id="SSF53448">
    <property type="entry name" value="Nucleotide-diphospho-sugar transferases"/>
    <property type="match status" value="1"/>
</dbReference>
<dbReference type="Gene3D" id="3.40.50.11820">
    <property type="match status" value="1"/>
</dbReference>
<dbReference type="InterPro" id="IPR043148">
    <property type="entry name" value="TagF_C"/>
</dbReference>
<evidence type="ECO:0000313" key="9">
    <source>
        <dbReference type="Proteomes" id="UP000002066"/>
    </source>
</evidence>
<dbReference type="Proteomes" id="UP000002066">
    <property type="component" value="Chromosome"/>
</dbReference>
<comment type="subcellular location">
    <subcellularLocation>
        <location evidence="1">Cell membrane</location>
        <topology evidence="1">Peripheral membrane protein</topology>
    </subcellularLocation>
</comment>
<keyword evidence="3" id="KW-1003">Cell membrane</keyword>
<gene>
    <name evidence="8" type="ordered locus">Sfla_3914</name>
</gene>
<dbReference type="SUPFAM" id="SSF53756">
    <property type="entry name" value="UDP-Glycosyltransferase/glycogen phosphorylase"/>
    <property type="match status" value="1"/>
</dbReference>
<dbReference type="GO" id="GO:0019350">
    <property type="term" value="P:teichoic acid biosynthetic process"/>
    <property type="evidence" value="ECO:0007669"/>
    <property type="project" value="UniProtKB-KW"/>
</dbReference>
<dbReference type="Pfam" id="PF04464">
    <property type="entry name" value="Glyphos_transf"/>
    <property type="match status" value="1"/>
</dbReference>
<dbReference type="InterPro" id="IPR029044">
    <property type="entry name" value="Nucleotide-diphossugar_trans"/>
</dbReference>
<dbReference type="Gene3D" id="3.40.50.12580">
    <property type="match status" value="1"/>
</dbReference>
<reference evidence="8 9" key="1">
    <citation type="submission" date="2011-01" db="EMBL/GenBank/DDBJ databases">
        <title>Complete sequence of chromosome of Streptomyces flavogriseus ATCC 33331.</title>
        <authorList>
            <consortium name="US DOE Joint Genome Institute"/>
            <person name="Lucas S."/>
            <person name="Copeland A."/>
            <person name="Lapidus A."/>
            <person name="Cheng J.-F."/>
            <person name="Goodwin L."/>
            <person name="Pitluck S."/>
            <person name="Davenport K."/>
            <person name="Detter J.C."/>
            <person name="Han C."/>
            <person name="Tapia R."/>
            <person name="Land M."/>
            <person name="Hauser L."/>
            <person name="Kyrpides N."/>
            <person name="Ivanova N."/>
            <person name="Ovchinnikova G."/>
            <person name="Pagani I."/>
            <person name="Brumm P."/>
            <person name="Mead D."/>
            <person name="Woyke T."/>
        </authorList>
    </citation>
    <scope>NUCLEOTIDE SEQUENCE [LARGE SCALE GENOMIC DNA]</scope>
    <source>
        <strain evidence="9">ATCC 33331 / IAF-45CD</strain>
    </source>
</reference>
<proteinExistence type="inferred from homology"/>
<evidence type="ECO:0000313" key="8">
    <source>
        <dbReference type="EMBL" id="ADW05330.1"/>
    </source>
</evidence>
<accession>A0A8D3WMT9</accession>
<protein>
    <submittedName>
        <fullName evidence="8">CDP-glycerol:poly(Glycerophosphate) glycerophosphotransferase</fullName>
    </submittedName>
</protein>
<evidence type="ECO:0000256" key="4">
    <source>
        <dbReference type="ARBA" id="ARBA00022679"/>
    </source>
</evidence>
<dbReference type="Pfam" id="PF00535">
    <property type="entry name" value="Glycos_transf_2"/>
    <property type="match status" value="1"/>
</dbReference>
<dbReference type="PANTHER" id="PTHR37316">
    <property type="entry name" value="TEICHOIC ACID GLYCEROL-PHOSPHATE PRIMASE"/>
    <property type="match status" value="1"/>
</dbReference>
<dbReference type="InterPro" id="IPR007554">
    <property type="entry name" value="Glycerophosphate_synth"/>
</dbReference>
<comment type="similarity">
    <text evidence="2">Belongs to the CDP-glycerol glycerophosphotransferase family.</text>
</comment>
<evidence type="ECO:0000256" key="5">
    <source>
        <dbReference type="ARBA" id="ARBA00022944"/>
    </source>
</evidence>
<dbReference type="AlphaFoldDB" id="A0A8D3WMT9"/>
<dbReference type="InterPro" id="IPR043149">
    <property type="entry name" value="TagF_N"/>
</dbReference>
<organism evidence="8 9">
    <name type="scientific">Streptomyces pratensis (strain ATCC 33331 / IAF-45CD)</name>
    <dbReference type="NCBI Taxonomy" id="591167"/>
    <lineage>
        <taxon>Bacteria</taxon>
        <taxon>Bacillati</taxon>
        <taxon>Actinomycetota</taxon>
        <taxon>Actinomycetes</taxon>
        <taxon>Kitasatosporales</taxon>
        <taxon>Streptomycetaceae</taxon>
        <taxon>Streptomyces</taxon>
    </lineage>
</organism>
<evidence type="ECO:0000256" key="1">
    <source>
        <dbReference type="ARBA" id="ARBA00004202"/>
    </source>
</evidence>